<organism evidence="13 14">
    <name type="scientific">Parthenolecanium corni</name>
    <dbReference type="NCBI Taxonomy" id="536013"/>
    <lineage>
        <taxon>Eukaryota</taxon>
        <taxon>Metazoa</taxon>
        <taxon>Ecdysozoa</taxon>
        <taxon>Arthropoda</taxon>
        <taxon>Hexapoda</taxon>
        <taxon>Insecta</taxon>
        <taxon>Pterygota</taxon>
        <taxon>Neoptera</taxon>
        <taxon>Paraneoptera</taxon>
        <taxon>Hemiptera</taxon>
        <taxon>Sternorrhyncha</taxon>
        <taxon>Coccoidea</taxon>
        <taxon>Coccidae</taxon>
        <taxon>Parthenolecanium</taxon>
    </lineage>
</organism>
<dbReference type="PANTHER" id="PTHR24353:SF153">
    <property type="entry name" value="CAMP-DEPENDENT PROTEIN KINASE CATALYTIC SUBUNIT 1"/>
    <property type="match status" value="1"/>
</dbReference>
<comment type="catalytic activity">
    <reaction evidence="8">
        <text>L-seryl-[protein] + ATP = O-phospho-L-seryl-[protein] + ADP + H(+)</text>
        <dbReference type="Rhea" id="RHEA:17989"/>
        <dbReference type="Rhea" id="RHEA-COMP:9863"/>
        <dbReference type="Rhea" id="RHEA-COMP:11604"/>
        <dbReference type="ChEBI" id="CHEBI:15378"/>
        <dbReference type="ChEBI" id="CHEBI:29999"/>
        <dbReference type="ChEBI" id="CHEBI:30616"/>
        <dbReference type="ChEBI" id="CHEBI:83421"/>
        <dbReference type="ChEBI" id="CHEBI:456216"/>
        <dbReference type="EC" id="2.7.11.11"/>
    </reaction>
</comment>
<accession>A0AAN9Y504</accession>
<feature type="domain" description="AGC-kinase C-terminal" evidence="12">
    <location>
        <begin position="553"/>
        <end position="605"/>
    </location>
</feature>
<evidence type="ECO:0000256" key="9">
    <source>
        <dbReference type="PROSITE-ProRule" id="PRU10141"/>
    </source>
</evidence>
<keyword evidence="4 9" id="KW-0547">Nucleotide-binding</keyword>
<comment type="caution">
    <text evidence="13">The sequence shown here is derived from an EMBL/GenBank/DDBJ whole genome shotgun (WGS) entry which is preliminary data.</text>
</comment>
<dbReference type="InterPro" id="IPR017441">
    <property type="entry name" value="Protein_kinase_ATP_BS"/>
</dbReference>
<reference evidence="13 14" key="1">
    <citation type="submission" date="2024-03" db="EMBL/GenBank/DDBJ databases">
        <title>Adaptation during the transition from Ophiocordyceps entomopathogen to insect associate is accompanied by gene loss and intensified selection.</title>
        <authorList>
            <person name="Ward C.M."/>
            <person name="Onetto C.A."/>
            <person name="Borneman A.R."/>
        </authorList>
    </citation>
    <scope>NUCLEOTIDE SEQUENCE [LARGE SCALE GENOMIC DNA]</scope>
    <source>
        <strain evidence="13">AWRI1</strain>
        <tissue evidence="13">Single Adult Female</tissue>
    </source>
</reference>
<dbReference type="InterPro" id="IPR008271">
    <property type="entry name" value="Ser/Thr_kinase_AS"/>
</dbReference>
<evidence type="ECO:0000256" key="5">
    <source>
        <dbReference type="ARBA" id="ARBA00022777"/>
    </source>
</evidence>
<dbReference type="GO" id="GO:0005829">
    <property type="term" value="C:cytosol"/>
    <property type="evidence" value="ECO:0007669"/>
    <property type="project" value="TreeGrafter"/>
</dbReference>
<evidence type="ECO:0000256" key="10">
    <source>
        <dbReference type="SAM" id="MobiDB-lite"/>
    </source>
</evidence>
<evidence type="ECO:0000313" key="13">
    <source>
        <dbReference type="EMBL" id="KAK7595453.1"/>
    </source>
</evidence>
<feature type="binding site" evidence="9">
    <location>
        <position position="317"/>
    </location>
    <ligand>
        <name>ATP</name>
        <dbReference type="ChEBI" id="CHEBI:30616"/>
    </ligand>
</feature>
<evidence type="ECO:0000256" key="8">
    <source>
        <dbReference type="ARBA" id="ARBA00047454"/>
    </source>
</evidence>
<feature type="compositionally biased region" description="Basic and acidic residues" evidence="10">
    <location>
        <begin position="235"/>
        <end position="248"/>
    </location>
</feature>
<dbReference type="SUPFAM" id="SSF56112">
    <property type="entry name" value="Protein kinase-like (PK-like)"/>
    <property type="match status" value="1"/>
</dbReference>
<name>A0AAN9Y504_9HEMI</name>
<dbReference type="InterPro" id="IPR011009">
    <property type="entry name" value="Kinase-like_dom_sf"/>
</dbReference>
<dbReference type="GO" id="GO:0005634">
    <property type="term" value="C:nucleus"/>
    <property type="evidence" value="ECO:0007669"/>
    <property type="project" value="TreeGrafter"/>
</dbReference>
<dbReference type="PROSITE" id="PS50011">
    <property type="entry name" value="PROTEIN_KINASE_DOM"/>
    <property type="match status" value="1"/>
</dbReference>
<sequence>MPSNATTGREISVHYIEWMRATARRAGAYASPRIFGVIFLALHKQNLFGRRYYNIIVPAAASYLRIINLYETHPTSILGHSTLALALPDHPTSDPSTRTPSRVLPFSDAPSLCEDIHFLGGQTSVTRFSENADRYLWTGEDEKDEGIAFSRLLTPPVPPTTDPAAHHFETLLSRRYYNVRVFGDLAHYFAEGGGASLGEEGALFCRSFRRNNRLPGKQIIIASAADHAVVDAKVDDKEARRREHDGNKKALMSAPATPSQGQGLFTKADAFERRWNLNLRDTAKLEDFVVHRTVGLGAFGRVLYVTAKMRNHGYAMKAMKKEKLVRMEQVERVLAEKRILQSVVHPFMVNLRFVFKSNSYLFMVMPFVAGGEIYSYMRAYKTFSEAQCRFVSGQLILALQYLHAMGIVYRDLKPENVLLDCDGYVKITDFGFAKRIGGAAGAQPSTTSFVGTPEYMAPEMLVRVRRAKGYSFTVDWWALGVLVYECAAGEPPFSGASLLQVFDHIVKGRYEIPEQFSDPLADLLMQLFETDESRRIGCGQLGSDEIKAHQWYASMNWQALLEKKLPSEFMPKCGANDPTANFDRFEEEPLEEAVKDEYSSLFRHF</sequence>
<dbReference type="EMBL" id="JBBCAQ010000018">
    <property type="protein sequence ID" value="KAK7595453.1"/>
    <property type="molecule type" value="Genomic_DNA"/>
</dbReference>
<evidence type="ECO:0000313" key="14">
    <source>
        <dbReference type="Proteomes" id="UP001367676"/>
    </source>
</evidence>
<evidence type="ECO:0000259" key="11">
    <source>
        <dbReference type="PROSITE" id="PS50011"/>
    </source>
</evidence>
<evidence type="ECO:0000256" key="2">
    <source>
        <dbReference type="ARBA" id="ARBA00022527"/>
    </source>
</evidence>
<keyword evidence="2" id="KW-0723">Serine/threonine-protein kinase</keyword>
<proteinExistence type="predicted"/>
<feature type="domain" description="Protein kinase" evidence="11">
    <location>
        <begin position="288"/>
        <end position="552"/>
    </location>
</feature>
<dbReference type="PROSITE" id="PS51285">
    <property type="entry name" value="AGC_KINASE_CTER"/>
    <property type="match status" value="1"/>
</dbReference>
<dbReference type="PROSITE" id="PS00107">
    <property type="entry name" value="PROTEIN_KINASE_ATP"/>
    <property type="match status" value="1"/>
</dbReference>
<dbReference type="Gene3D" id="1.10.510.10">
    <property type="entry name" value="Transferase(Phosphotransferase) domain 1"/>
    <property type="match status" value="1"/>
</dbReference>
<keyword evidence="3" id="KW-0808">Transferase</keyword>
<dbReference type="Proteomes" id="UP001367676">
    <property type="component" value="Unassembled WGS sequence"/>
</dbReference>
<evidence type="ECO:0000256" key="3">
    <source>
        <dbReference type="ARBA" id="ARBA00022679"/>
    </source>
</evidence>
<evidence type="ECO:0000256" key="6">
    <source>
        <dbReference type="ARBA" id="ARBA00022840"/>
    </source>
</evidence>
<keyword evidence="14" id="KW-1185">Reference proteome</keyword>
<dbReference type="PANTHER" id="PTHR24353">
    <property type="entry name" value="CYCLIC NUCLEOTIDE-DEPENDENT PROTEIN KINASE"/>
    <property type="match status" value="1"/>
</dbReference>
<protein>
    <recommendedName>
        <fullName evidence="1">cAMP-dependent protein kinase</fullName>
        <ecNumber evidence="1">2.7.11.11</ecNumber>
    </recommendedName>
</protein>
<comment type="catalytic activity">
    <reaction evidence="7">
        <text>L-threonyl-[protein] + ATP = O-phospho-L-threonyl-[protein] + ADP + H(+)</text>
        <dbReference type="Rhea" id="RHEA:46608"/>
        <dbReference type="Rhea" id="RHEA-COMP:11060"/>
        <dbReference type="Rhea" id="RHEA-COMP:11605"/>
        <dbReference type="ChEBI" id="CHEBI:15378"/>
        <dbReference type="ChEBI" id="CHEBI:30013"/>
        <dbReference type="ChEBI" id="CHEBI:30616"/>
        <dbReference type="ChEBI" id="CHEBI:61977"/>
        <dbReference type="ChEBI" id="CHEBI:456216"/>
        <dbReference type="EC" id="2.7.11.11"/>
    </reaction>
</comment>
<keyword evidence="5" id="KW-0418">Kinase</keyword>
<dbReference type="GO" id="GO:0005524">
    <property type="term" value="F:ATP binding"/>
    <property type="evidence" value="ECO:0007669"/>
    <property type="project" value="UniProtKB-UniRule"/>
</dbReference>
<dbReference type="InterPro" id="IPR000719">
    <property type="entry name" value="Prot_kinase_dom"/>
</dbReference>
<evidence type="ECO:0000256" key="4">
    <source>
        <dbReference type="ARBA" id="ARBA00022741"/>
    </source>
</evidence>
<dbReference type="EC" id="2.7.11.11" evidence="1"/>
<dbReference type="Gene3D" id="3.30.200.20">
    <property type="entry name" value="Phosphorylase Kinase, domain 1"/>
    <property type="match status" value="1"/>
</dbReference>
<gene>
    <name evidence="13" type="ORF">V9T40_013278</name>
</gene>
<evidence type="ECO:0000256" key="7">
    <source>
        <dbReference type="ARBA" id="ARBA00047292"/>
    </source>
</evidence>
<dbReference type="InterPro" id="IPR000961">
    <property type="entry name" value="AGC-kinase_C"/>
</dbReference>
<dbReference type="GO" id="GO:0005952">
    <property type="term" value="C:cAMP-dependent protein kinase complex"/>
    <property type="evidence" value="ECO:0007669"/>
    <property type="project" value="TreeGrafter"/>
</dbReference>
<dbReference type="FunFam" id="1.10.510.10:FF:000210">
    <property type="entry name" value="Non-specific serine/threonine protein kinase"/>
    <property type="match status" value="1"/>
</dbReference>
<feature type="region of interest" description="Disordered" evidence="10">
    <location>
        <begin position="235"/>
        <end position="261"/>
    </location>
</feature>
<dbReference type="Pfam" id="PF00069">
    <property type="entry name" value="Pkinase"/>
    <property type="match status" value="1"/>
</dbReference>
<dbReference type="SMART" id="SM00220">
    <property type="entry name" value="S_TKc"/>
    <property type="match status" value="1"/>
</dbReference>
<keyword evidence="6 9" id="KW-0067">ATP-binding</keyword>
<evidence type="ECO:0000259" key="12">
    <source>
        <dbReference type="PROSITE" id="PS51285"/>
    </source>
</evidence>
<evidence type="ECO:0000256" key="1">
    <source>
        <dbReference type="ARBA" id="ARBA00012444"/>
    </source>
</evidence>
<dbReference type="PROSITE" id="PS00108">
    <property type="entry name" value="PROTEIN_KINASE_ST"/>
    <property type="match status" value="1"/>
</dbReference>
<dbReference type="AlphaFoldDB" id="A0AAN9Y504"/>
<dbReference type="GO" id="GO:0004691">
    <property type="term" value="F:cAMP-dependent protein kinase activity"/>
    <property type="evidence" value="ECO:0007669"/>
    <property type="project" value="UniProtKB-EC"/>
</dbReference>